<dbReference type="InterPro" id="IPR011333">
    <property type="entry name" value="SKP1/BTB/POZ_sf"/>
</dbReference>
<organism evidence="4 5">
    <name type="scientific">Gryllus longicercus</name>
    <dbReference type="NCBI Taxonomy" id="2509291"/>
    <lineage>
        <taxon>Eukaryota</taxon>
        <taxon>Metazoa</taxon>
        <taxon>Ecdysozoa</taxon>
        <taxon>Arthropoda</taxon>
        <taxon>Hexapoda</taxon>
        <taxon>Insecta</taxon>
        <taxon>Pterygota</taxon>
        <taxon>Neoptera</taxon>
        <taxon>Polyneoptera</taxon>
        <taxon>Orthoptera</taxon>
        <taxon>Ensifera</taxon>
        <taxon>Gryllidea</taxon>
        <taxon>Grylloidea</taxon>
        <taxon>Gryllidae</taxon>
        <taxon>Gryllinae</taxon>
        <taxon>Gryllus</taxon>
    </lineage>
</organism>
<dbReference type="GO" id="GO:0007281">
    <property type="term" value="P:germ cell development"/>
    <property type="evidence" value="ECO:0007669"/>
    <property type="project" value="InterPro"/>
</dbReference>
<accession>A0AAN9VPJ6</accession>
<evidence type="ECO:0000256" key="2">
    <source>
        <dbReference type="SAM" id="MobiDB-lite"/>
    </source>
</evidence>
<feature type="region of interest" description="Disordered" evidence="2">
    <location>
        <begin position="1"/>
        <end position="45"/>
    </location>
</feature>
<dbReference type="SMART" id="SM00225">
    <property type="entry name" value="BTB"/>
    <property type="match status" value="1"/>
</dbReference>
<name>A0AAN9VPJ6_9ORTH</name>
<dbReference type="InterPro" id="IPR000210">
    <property type="entry name" value="BTB/POZ_dom"/>
</dbReference>
<dbReference type="PROSITE" id="PS50097">
    <property type="entry name" value="BTB"/>
    <property type="match status" value="1"/>
</dbReference>
<dbReference type="AlphaFoldDB" id="A0AAN9VPJ6"/>
<keyword evidence="1" id="KW-0217">Developmental protein</keyword>
<feature type="domain" description="BTB" evidence="3">
    <location>
        <begin position="75"/>
        <end position="145"/>
    </location>
</feature>
<dbReference type="Gene3D" id="3.30.710.10">
    <property type="entry name" value="Potassium Channel Kv1.1, Chain A"/>
    <property type="match status" value="1"/>
</dbReference>
<sequence>MGESWSKLLTDYSSSRMGETVRSWVGRKRKRDDDSDSQSESNLVLEKTMRTPKRKKLASTAQYIYQALFKEGKNSDIKVLALGKLWKLHRIYLCQSPYFASMFSGAWKEATEDFVRIEIVDPKINLDAMYIVLGSLYLDEVTLEPADVVSVLAAASLFQLDGLIDQCTEIMIETINTETVLTYYESSCEYGLQNVKEACFKWLLVNLLCHVCDCPKKLVQIGVDLMTQLVKSPDLFVMQTEFSVYALLRYWVYLHVAPQWEGGSIQEALIASQLYFQERDDDTPFLLTKEGSKYAPPFRALRLRHLVDHHTDVQLLHSEHVLPPSWLHPAIYNNWNLMLRIDQGIDRGAKELTFEEFSADCLRCGRVIHNETEHVWRWTGFNFGLDLVWTCDGRVLKVKRNQRSDSEVMLSMQQRRHFMFRITLASLDEQRQIKQTQSTGTKSMSFFKNEEVVLLVLDSELTFPILVSVNLLTTCPIASLQDSPCPHAPAPCPHASIN</sequence>
<dbReference type="CDD" id="cd18305">
    <property type="entry name" value="BTB_POZ_GCL"/>
    <property type="match status" value="1"/>
</dbReference>
<evidence type="ECO:0000313" key="5">
    <source>
        <dbReference type="Proteomes" id="UP001378592"/>
    </source>
</evidence>
<dbReference type="EMBL" id="JAZDUA010000199">
    <property type="protein sequence ID" value="KAK7864602.1"/>
    <property type="molecule type" value="Genomic_DNA"/>
</dbReference>
<protein>
    <recommendedName>
        <fullName evidence="3">BTB domain-containing protein</fullName>
    </recommendedName>
</protein>
<dbReference type="InterPro" id="IPR043380">
    <property type="entry name" value="Gcl-like"/>
</dbReference>
<comment type="caution">
    <text evidence="4">The sequence shown here is derived from an EMBL/GenBank/DDBJ whole genome shotgun (WGS) entry which is preliminary data.</text>
</comment>
<dbReference type="Proteomes" id="UP001378592">
    <property type="component" value="Unassembled WGS sequence"/>
</dbReference>
<reference evidence="4 5" key="1">
    <citation type="submission" date="2024-03" db="EMBL/GenBank/DDBJ databases">
        <title>The genome assembly and annotation of the cricket Gryllus longicercus Weissman &amp; Gray.</title>
        <authorList>
            <person name="Szrajer S."/>
            <person name="Gray D."/>
            <person name="Ylla G."/>
        </authorList>
    </citation>
    <scope>NUCLEOTIDE SEQUENCE [LARGE SCALE GENOMIC DNA]</scope>
    <source>
        <strain evidence="4">DAG 2021-001</strain>
        <tissue evidence="4">Whole body minus gut</tissue>
    </source>
</reference>
<dbReference type="Pfam" id="PF00651">
    <property type="entry name" value="BTB"/>
    <property type="match status" value="1"/>
</dbReference>
<dbReference type="PANTHER" id="PTHR23231">
    <property type="entry name" value="GERM CELL-LESS PROTEIN"/>
    <property type="match status" value="1"/>
</dbReference>
<evidence type="ECO:0000259" key="3">
    <source>
        <dbReference type="PROSITE" id="PS50097"/>
    </source>
</evidence>
<evidence type="ECO:0000313" key="4">
    <source>
        <dbReference type="EMBL" id="KAK7864602.1"/>
    </source>
</evidence>
<evidence type="ECO:0000256" key="1">
    <source>
        <dbReference type="ARBA" id="ARBA00022473"/>
    </source>
</evidence>
<dbReference type="CDD" id="cd18495">
    <property type="entry name" value="BACK_GCL"/>
    <property type="match status" value="1"/>
</dbReference>
<gene>
    <name evidence="4" type="ORF">R5R35_003192</name>
</gene>
<keyword evidence="5" id="KW-1185">Reference proteome</keyword>
<proteinExistence type="predicted"/>
<dbReference type="PANTHER" id="PTHR23231:SF17">
    <property type="entry name" value="BTB DOMAIN-CONTAINING PROTEIN"/>
    <property type="match status" value="1"/>
</dbReference>
<dbReference type="SUPFAM" id="SSF54695">
    <property type="entry name" value="POZ domain"/>
    <property type="match status" value="1"/>
</dbReference>